<evidence type="ECO:0000256" key="4">
    <source>
        <dbReference type="ARBA" id="ARBA00004651"/>
    </source>
</evidence>
<evidence type="ECO:0000256" key="16">
    <source>
        <dbReference type="ARBA" id="ARBA00023016"/>
    </source>
</evidence>
<keyword evidence="17" id="KW-0843">Virulence</keyword>
<dbReference type="SUPFAM" id="SSF55874">
    <property type="entry name" value="ATPase domain of HSP90 chaperone/DNA topoisomerase II/histidine kinase"/>
    <property type="match status" value="1"/>
</dbReference>
<dbReference type="SUPFAM" id="SSF158472">
    <property type="entry name" value="HAMP domain-like"/>
    <property type="match status" value="1"/>
</dbReference>
<sequence>MARRVGCAAGLLLLFLGAAGTALIWLLLSATGAVGSAPVGRVISAVGLLLGVVAVIAAGVALRRLTAPAERLVDAARRIEAGDYSARVPVRGPSELRSLARAFNAMTGRLESDEARRRSVIADVAHELRTPITVIRGQAEGIIDGVYPGDADHMRPVLTATRTLEVLVDDLRTLALAETGSLRLNREPVEVAILIDETFVAFADAAGTGKVRLVATVEPPGLTVDVDTVRMRSALANLVGNALRHEHPGGEVRVEARHLPGAVEVVVRDDGEGIPAELLPRVFDRFVKGLSSPGSGLGLAIVRDIVEAHGGTVSVRSIPGAGTELHLTLPSSDGG</sequence>
<evidence type="ECO:0000256" key="6">
    <source>
        <dbReference type="ARBA" id="ARBA00022475"/>
    </source>
</evidence>
<dbReference type="Pfam" id="PF00512">
    <property type="entry name" value="HisKA"/>
    <property type="match status" value="1"/>
</dbReference>
<gene>
    <name evidence="24" type="ORF">DLM65_06115</name>
</gene>
<dbReference type="InterPro" id="IPR004358">
    <property type="entry name" value="Sig_transdc_His_kin-like_C"/>
</dbReference>
<keyword evidence="7" id="KW-0597">Phosphoprotein</keyword>
<feature type="domain" description="HAMP" evidence="23">
    <location>
        <begin position="63"/>
        <end position="115"/>
    </location>
</feature>
<dbReference type="GO" id="GO:0004721">
    <property type="term" value="F:phosphoprotein phosphatase activity"/>
    <property type="evidence" value="ECO:0007669"/>
    <property type="project" value="UniProtKB-KW"/>
</dbReference>
<dbReference type="Gene3D" id="6.10.340.10">
    <property type="match status" value="1"/>
</dbReference>
<feature type="domain" description="Histidine kinase" evidence="22">
    <location>
        <begin position="123"/>
        <end position="333"/>
    </location>
</feature>
<dbReference type="SMART" id="SM00304">
    <property type="entry name" value="HAMP"/>
    <property type="match status" value="1"/>
</dbReference>
<keyword evidence="21" id="KW-0472">Membrane</keyword>
<dbReference type="SMART" id="SM00388">
    <property type="entry name" value="HisKA"/>
    <property type="match status" value="1"/>
</dbReference>
<evidence type="ECO:0000256" key="14">
    <source>
        <dbReference type="ARBA" id="ARBA00022912"/>
    </source>
</evidence>
<evidence type="ECO:0000313" key="24">
    <source>
        <dbReference type="EMBL" id="PZR81337.1"/>
    </source>
</evidence>
<dbReference type="PANTHER" id="PTHR44936">
    <property type="entry name" value="SENSOR PROTEIN CREC"/>
    <property type="match status" value="1"/>
</dbReference>
<dbReference type="PRINTS" id="PR00344">
    <property type="entry name" value="BCTRLSENSOR"/>
</dbReference>
<evidence type="ECO:0000313" key="25">
    <source>
        <dbReference type="Proteomes" id="UP000248724"/>
    </source>
</evidence>
<dbReference type="PANTHER" id="PTHR44936:SF9">
    <property type="entry name" value="SENSOR PROTEIN CREC"/>
    <property type="match status" value="1"/>
</dbReference>
<feature type="transmembrane region" description="Helical" evidence="21">
    <location>
        <begin position="42"/>
        <end position="62"/>
    </location>
</feature>
<keyword evidence="18" id="KW-0464">Manganese</keyword>
<dbReference type="InterPro" id="IPR003661">
    <property type="entry name" value="HisK_dim/P_dom"/>
</dbReference>
<dbReference type="AlphaFoldDB" id="A0A2W5ZBF4"/>
<accession>A0A2W5ZBF4</accession>
<keyword evidence="10" id="KW-0418">Kinase</keyword>
<dbReference type="SMART" id="SM00387">
    <property type="entry name" value="HATPase_c"/>
    <property type="match status" value="1"/>
</dbReference>
<dbReference type="SUPFAM" id="SSF47384">
    <property type="entry name" value="Homodimeric domain of signal transducing histidine kinase"/>
    <property type="match status" value="1"/>
</dbReference>
<dbReference type="PROSITE" id="PS50109">
    <property type="entry name" value="HIS_KIN"/>
    <property type="match status" value="1"/>
</dbReference>
<dbReference type="Proteomes" id="UP000248724">
    <property type="component" value="Unassembled WGS sequence"/>
</dbReference>
<evidence type="ECO:0000256" key="3">
    <source>
        <dbReference type="ARBA" id="ARBA00001946"/>
    </source>
</evidence>
<evidence type="ECO:0000256" key="2">
    <source>
        <dbReference type="ARBA" id="ARBA00001936"/>
    </source>
</evidence>
<evidence type="ECO:0000256" key="10">
    <source>
        <dbReference type="ARBA" id="ARBA00022777"/>
    </source>
</evidence>
<keyword evidence="11" id="KW-0378">Hydrolase</keyword>
<evidence type="ECO:0000259" key="22">
    <source>
        <dbReference type="PROSITE" id="PS50109"/>
    </source>
</evidence>
<evidence type="ECO:0000256" key="9">
    <source>
        <dbReference type="ARBA" id="ARBA00022741"/>
    </source>
</evidence>
<dbReference type="InterPro" id="IPR003660">
    <property type="entry name" value="HAMP_dom"/>
</dbReference>
<evidence type="ECO:0000256" key="15">
    <source>
        <dbReference type="ARBA" id="ARBA00023012"/>
    </source>
</evidence>
<keyword evidence="8" id="KW-0808">Transferase</keyword>
<dbReference type="EC" id="2.7.13.3" evidence="5"/>
<comment type="caution">
    <text evidence="24">The sequence shown here is derived from an EMBL/GenBank/DDBJ whole genome shotgun (WGS) entry which is preliminary data.</text>
</comment>
<keyword evidence="12" id="KW-0067">ATP-binding</keyword>
<keyword evidence="16" id="KW-0346">Stress response</keyword>
<evidence type="ECO:0000256" key="8">
    <source>
        <dbReference type="ARBA" id="ARBA00022679"/>
    </source>
</evidence>
<keyword evidence="6" id="KW-1003">Cell membrane</keyword>
<dbReference type="Pfam" id="PF02518">
    <property type="entry name" value="HATPase_c"/>
    <property type="match status" value="1"/>
</dbReference>
<dbReference type="InterPro" id="IPR036097">
    <property type="entry name" value="HisK_dim/P_sf"/>
</dbReference>
<evidence type="ECO:0000256" key="21">
    <source>
        <dbReference type="SAM" id="Phobius"/>
    </source>
</evidence>
<keyword evidence="21" id="KW-1133">Transmembrane helix</keyword>
<comment type="subcellular location">
    <subcellularLocation>
        <location evidence="4">Cell membrane</location>
        <topology evidence="4">Multi-pass membrane protein</topology>
    </subcellularLocation>
</comment>
<evidence type="ECO:0000256" key="5">
    <source>
        <dbReference type="ARBA" id="ARBA00012438"/>
    </source>
</evidence>
<dbReference type="Gene3D" id="1.10.287.130">
    <property type="match status" value="1"/>
</dbReference>
<reference evidence="24 25" key="1">
    <citation type="journal article" date="2017" name="Nature">
        <title>Atmospheric trace gases support primary production in Antarctic desert surface soil.</title>
        <authorList>
            <person name="Ji M."/>
            <person name="Greening C."/>
            <person name="Vanwonterghem I."/>
            <person name="Carere C.R."/>
            <person name="Bay S.K."/>
            <person name="Steen J.A."/>
            <person name="Montgomery K."/>
            <person name="Lines T."/>
            <person name="Beardall J."/>
            <person name="van Dorst J."/>
            <person name="Snape I."/>
            <person name="Stott M.B."/>
            <person name="Hugenholtz P."/>
            <person name="Ferrari B.C."/>
        </authorList>
    </citation>
    <scope>NUCLEOTIDE SEQUENCE [LARGE SCALE GENOMIC DNA]</scope>
    <source>
        <strain evidence="24">RRmetagenome_bin12</strain>
    </source>
</reference>
<dbReference type="InterPro" id="IPR036890">
    <property type="entry name" value="HATPase_C_sf"/>
</dbReference>
<evidence type="ECO:0000256" key="13">
    <source>
        <dbReference type="ARBA" id="ARBA00022842"/>
    </source>
</evidence>
<comment type="cofactor">
    <cofactor evidence="3">
        <name>Mg(2+)</name>
        <dbReference type="ChEBI" id="CHEBI:18420"/>
    </cofactor>
</comment>
<keyword evidence="21" id="KW-0812">Transmembrane</keyword>
<dbReference type="InterPro" id="IPR005467">
    <property type="entry name" value="His_kinase_dom"/>
</dbReference>
<dbReference type="PROSITE" id="PS50885">
    <property type="entry name" value="HAMP"/>
    <property type="match status" value="1"/>
</dbReference>
<dbReference type="EMBL" id="QHBU01000116">
    <property type="protein sequence ID" value="PZR81337.1"/>
    <property type="molecule type" value="Genomic_DNA"/>
</dbReference>
<dbReference type="Pfam" id="PF00672">
    <property type="entry name" value="HAMP"/>
    <property type="match status" value="1"/>
</dbReference>
<name>A0A2W5ZBF4_9BACT</name>
<keyword evidence="9" id="KW-0547">Nucleotide-binding</keyword>
<evidence type="ECO:0000256" key="7">
    <source>
        <dbReference type="ARBA" id="ARBA00022553"/>
    </source>
</evidence>
<keyword evidence="13" id="KW-0460">Magnesium</keyword>
<evidence type="ECO:0000256" key="1">
    <source>
        <dbReference type="ARBA" id="ARBA00000085"/>
    </source>
</evidence>
<comment type="cofactor">
    <cofactor evidence="2">
        <name>Mn(2+)</name>
        <dbReference type="ChEBI" id="CHEBI:29035"/>
    </cofactor>
</comment>
<dbReference type="GO" id="GO:0000155">
    <property type="term" value="F:phosphorelay sensor kinase activity"/>
    <property type="evidence" value="ECO:0007669"/>
    <property type="project" value="InterPro"/>
</dbReference>
<keyword evidence="15" id="KW-0902">Two-component regulatory system</keyword>
<organism evidence="24 25">
    <name type="scientific">Candidatus Aeolococcus gillhamiae</name>
    <dbReference type="NCBI Taxonomy" id="3127015"/>
    <lineage>
        <taxon>Bacteria</taxon>
        <taxon>Bacillati</taxon>
        <taxon>Candidatus Dormiibacterota</taxon>
        <taxon>Candidatus Dormibacteria</taxon>
        <taxon>Candidatus Aeolococcales</taxon>
        <taxon>Candidatus Aeolococcaceae</taxon>
        <taxon>Candidatus Aeolococcus</taxon>
    </lineage>
</organism>
<evidence type="ECO:0000256" key="18">
    <source>
        <dbReference type="ARBA" id="ARBA00023211"/>
    </source>
</evidence>
<protein>
    <recommendedName>
        <fullName evidence="19">Signal transduction histidine-protein kinase/phosphatase MprB</fullName>
        <ecNumber evidence="5">2.7.13.3</ecNumber>
    </recommendedName>
    <alternativeName>
        <fullName evidence="20">Mycobacterial persistence regulator B</fullName>
    </alternativeName>
</protein>
<dbReference type="Gene3D" id="3.30.565.10">
    <property type="entry name" value="Histidine kinase-like ATPase, C-terminal domain"/>
    <property type="match status" value="1"/>
</dbReference>
<dbReference type="InterPro" id="IPR003594">
    <property type="entry name" value="HATPase_dom"/>
</dbReference>
<evidence type="ECO:0000256" key="19">
    <source>
        <dbReference type="ARBA" id="ARBA00040454"/>
    </source>
</evidence>
<dbReference type="GO" id="GO:0005886">
    <property type="term" value="C:plasma membrane"/>
    <property type="evidence" value="ECO:0007669"/>
    <property type="project" value="UniProtKB-SubCell"/>
</dbReference>
<keyword evidence="14" id="KW-0904">Protein phosphatase</keyword>
<comment type="catalytic activity">
    <reaction evidence="1">
        <text>ATP + protein L-histidine = ADP + protein N-phospho-L-histidine.</text>
        <dbReference type="EC" id="2.7.13.3"/>
    </reaction>
</comment>
<evidence type="ECO:0000259" key="23">
    <source>
        <dbReference type="PROSITE" id="PS50885"/>
    </source>
</evidence>
<evidence type="ECO:0000256" key="20">
    <source>
        <dbReference type="ARBA" id="ARBA00041776"/>
    </source>
</evidence>
<evidence type="ECO:0000256" key="17">
    <source>
        <dbReference type="ARBA" id="ARBA00023026"/>
    </source>
</evidence>
<evidence type="ECO:0000256" key="11">
    <source>
        <dbReference type="ARBA" id="ARBA00022801"/>
    </source>
</evidence>
<dbReference type="CDD" id="cd06225">
    <property type="entry name" value="HAMP"/>
    <property type="match status" value="1"/>
</dbReference>
<proteinExistence type="predicted"/>
<dbReference type="CDD" id="cd00082">
    <property type="entry name" value="HisKA"/>
    <property type="match status" value="1"/>
</dbReference>
<dbReference type="InterPro" id="IPR050980">
    <property type="entry name" value="2C_sensor_his_kinase"/>
</dbReference>
<evidence type="ECO:0000256" key="12">
    <source>
        <dbReference type="ARBA" id="ARBA00022840"/>
    </source>
</evidence>
<dbReference type="GO" id="GO:0005524">
    <property type="term" value="F:ATP binding"/>
    <property type="evidence" value="ECO:0007669"/>
    <property type="project" value="UniProtKB-KW"/>
</dbReference>
<dbReference type="CDD" id="cd00075">
    <property type="entry name" value="HATPase"/>
    <property type="match status" value="1"/>
</dbReference>